<reference evidence="6" key="1">
    <citation type="submission" date="2022-11" db="EMBL/GenBank/DDBJ databases">
        <authorList>
            <person name="Morgan W.R."/>
            <person name="Tartar A."/>
        </authorList>
    </citation>
    <scope>NUCLEOTIDE SEQUENCE</scope>
    <source>
        <strain evidence="6">ARSEF 373</strain>
    </source>
</reference>
<feature type="compositionally biased region" description="Low complexity" evidence="4">
    <location>
        <begin position="582"/>
        <end position="601"/>
    </location>
</feature>
<feature type="compositionally biased region" description="Polar residues" evidence="4">
    <location>
        <begin position="557"/>
        <end position="570"/>
    </location>
</feature>
<dbReference type="PROSITE" id="PS50096">
    <property type="entry name" value="IQ"/>
    <property type="match status" value="1"/>
</dbReference>
<dbReference type="Gene3D" id="1.10.238.10">
    <property type="entry name" value="EF-hand"/>
    <property type="match status" value="4"/>
</dbReference>
<evidence type="ECO:0000313" key="6">
    <source>
        <dbReference type="EMBL" id="DBA03346.1"/>
    </source>
</evidence>
<evidence type="ECO:0000313" key="7">
    <source>
        <dbReference type="Proteomes" id="UP001146120"/>
    </source>
</evidence>
<feature type="compositionally biased region" description="Basic and acidic residues" evidence="4">
    <location>
        <begin position="317"/>
        <end position="329"/>
    </location>
</feature>
<keyword evidence="7" id="KW-1185">Reference proteome</keyword>
<feature type="compositionally biased region" description="Low complexity" evidence="4">
    <location>
        <begin position="13"/>
        <end position="27"/>
    </location>
</feature>
<feature type="compositionally biased region" description="Low complexity" evidence="4">
    <location>
        <begin position="1020"/>
        <end position="1032"/>
    </location>
</feature>
<reference evidence="6" key="2">
    <citation type="journal article" date="2023" name="Microbiol Resour">
        <title>Decontamination and Annotation of the Draft Genome Sequence of the Oomycete Lagenidium giganteum ARSEF 373.</title>
        <authorList>
            <person name="Morgan W.R."/>
            <person name="Tartar A."/>
        </authorList>
    </citation>
    <scope>NUCLEOTIDE SEQUENCE</scope>
    <source>
        <strain evidence="6">ARSEF 373</strain>
    </source>
</reference>
<evidence type="ECO:0000256" key="4">
    <source>
        <dbReference type="SAM" id="MobiDB-lite"/>
    </source>
</evidence>
<feature type="region of interest" description="Disordered" evidence="4">
    <location>
        <begin position="991"/>
        <end position="1061"/>
    </location>
</feature>
<dbReference type="InterPro" id="IPR011992">
    <property type="entry name" value="EF-hand-dom_pair"/>
</dbReference>
<accession>A0AAV2ZAM1</accession>
<dbReference type="SMART" id="SM00015">
    <property type="entry name" value="IQ"/>
    <property type="match status" value="1"/>
</dbReference>
<keyword evidence="2" id="KW-0677">Repeat</keyword>
<dbReference type="AlphaFoldDB" id="A0AAV2ZAM1"/>
<dbReference type="Pfam" id="PF13202">
    <property type="entry name" value="EF-hand_5"/>
    <property type="match status" value="1"/>
</dbReference>
<dbReference type="PANTHER" id="PTHR34524">
    <property type="entry name" value="CALCYPHOSIN"/>
    <property type="match status" value="1"/>
</dbReference>
<feature type="region of interest" description="Disordered" evidence="4">
    <location>
        <begin position="552"/>
        <end position="571"/>
    </location>
</feature>
<protein>
    <recommendedName>
        <fullName evidence="5">EF-hand domain-containing protein</fullName>
    </recommendedName>
</protein>
<dbReference type="InterPro" id="IPR000048">
    <property type="entry name" value="IQ_motif_EF-hand-BS"/>
</dbReference>
<dbReference type="Pfam" id="PF13499">
    <property type="entry name" value="EF-hand_7"/>
    <property type="match status" value="2"/>
</dbReference>
<dbReference type="GO" id="GO:0005509">
    <property type="term" value="F:calcium ion binding"/>
    <property type="evidence" value="ECO:0007669"/>
    <property type="project" value="InterPro"/>
</dbReference>
<dbReference type="Proteomes" id="UP001146120">
    <property type="component" value="Unassembled WGS sequence"/>
</dbReference>
<feature type="domain" description="EF-hand" evidence="5">
    <location>
        <begin position="823"/>
        <end position="858"/>
    </location>
</feature>
<feature type="region of interest" description="Disordered" evidence="4">
    <location>
        <begin position="576"/>
        <end position="601"/>
    </location>
</feature>
<organism evidence="6 7">
    <name type="scientific">Lagenidium giganteum</name>
    <dbReference type="NCBI Taxonomy" id="4803"/>
    <lineage>
        <taxon>Eukaryota</taxon>
        <taxon>Sar</taxon>
        <taxon>Stramenopiles</taxon>
        <taxon>Oomycota</taxon>
        <taxon>Peronosporomycetes</taxon>
        <taxon>Pythiales</taxon>
        <taxon>Pythiaceae</taxon>
    </lineage>
</organism>
<comment type="caution">
    <text evidence="6">The sequence shown here is derived from an EMBL/GenBank/DDBJ whole genome shotgun (WGS) entry which is preliminary data.</text>
</comment>
<feature type="domain" description="EF-hand" evidence="5">
    <location>
        <begin position="367"/>
        <end position="402"/>
    </location>
</feature>
<feature type="compositionally biased region" description="Basic and acidic residues" evidence="4">
    <location>
        <begin position="1"/>
        <end position="12"/>
    </location>
</feature>
<dbReference type="CDD" id="cd00051">
    <property type="entry name" value="EFh"/>
    <property type="match status" value="4"/>
</dbReference>
<dbReference type="EMBL" id="DAKRPA010000020">
    <property type="protein sequence ID" value="DBA03346.1"/>
    <property type="molecule type" value="Genomic_DNA"/>
</dbReference>
<feature type="compositionally biased region" description="Low complexity" evidence="4">
    <location>
        <begin position="258"/>
        <end position="267"/>
    </location>
</feature>
<feature type="domain" description="EF-hand" evidence="5">
    <location>
        <begin position="787"/>
        <end position="822"/>
    </location>
</feature>
<evidence type="ECO:0000256" key="3">
    <source>
        <dbReference type="ARBA" id="ARBA00022837"/>
    </source>
</evidence>
<dbReference type="SUPFAM" id="SSF47473">
    <property type="entry name" value="EF-hand"/>
    <property type="match status" value="2"/>
</dbReference>
<feature type="compositionally biased region" description="Basic residues" evidence="4">
    <location>
        <begin position="40"/>
        <end position="49"/>
    </location>
</feature>
<sequence length="1145" mass="124205">MAPPPSRHDGSRVRSSNASSSRPRTASVQPHARGGGGGKKAVKSQHSRARQPSADDATPLATADIVAKATLSIKGLSLADALRVWKALGAYAASYVVRRKPLNLDGLGVFGVNDAAEPVLLHSAGFLQSNRLKEARSKASLSLASGADAITKASMQEMVREFAPQCSREVAQDVVTNVLAFIGKEAKQGRPLRLSFLPMGDWLCEGDNVRFAFLPEFQAQVASATPPQPEQKAAVTKIAVVAPGAVAAAAAAANARKAKSSSSVSLSNQDEEAPASLTRSLLKKHTSAHEQRPLTASSKRRPGDAASAPTGGSGSNHSDRTRAADEKKASTRRMAWSDASKEPAAASPPKDIVARVKAKLLSRCGASGLNSLSRVLSLMDSSGDGELNARELKFGLRDLGVEVTAAELQRLMQHFDKDSSGSISIDELLEGLRGPTMPPRRLALVKKAFALMDPRCKHKITLDDLRDNYDVSFFPDVRAAKKTKQQALHEFLREWEGERTPSKSNQAASKGTDITLDAFIDYYHNVSACIKDDSDFELLMRNAWHVFLDEHDDVPSPETTTTMKKSQRAANVSGIAKERGGNNSNQSSPSPQAAQNVAAQAMTSQVVEDTMCKEIRALRSALLTPRPGTRHASLDDMSRVLGADRILGDGNETMNTRAFARAVTLADRRVSAKESMELASWAETVCPGGAGLISLVRLYDVLNASPAGAAAAASSAFGSGSATRRPRNAIEVVRARLLQRIATDEPNAKHIGLNHLQRSLTLMDQDHDHRLTKEELKVGLRKLGVDINFQELDYLFSYCDSDHSGCISAEEFLVGMRGEMSARRLDFVHRAFAILDKDGSGIVTLDELREAYDTSKHPDVLAGRLTPDEALKIFAEQWETQAATRDGEITREEFETYYRNVSASIDSDDYFELMMRNAWHISGGEGNCANTSNRRVLVTRADGTQSVEEIKNDLGIRAQDKDKMRANLHAQGIALSNDDAAIELAGVLDDTKGKPARGVRPLPASGTKSVQQNVKSASERSATPTARPANAARSRDTAVPKAASRPAGKANTDVAQNGPGLLSMDASLMTRREKQRRELLIERDRRRRAAALIQAHIRGFRCRKLVECVRRKMAAEKARQAQLKLEEDSQRKKVSRPALRTYHGF</sequence>
<keyword evidence="1" id="KW-0479">Metal-binding</keyword>
<feature type="region of interest" description="Disordered" evidence="4">
    <location>
        <begin position="258"/>
        <end position="350"/>
    </location>
</feature>
<feature type="compositionally biased region" description="Polar residues" evidence="4">
    <location>
        <begin position="1006"/>
        <end position="1016"/>
    </location>
</feature>
<name>A0AAV2ZAM1_9STRA</name>
<gene>
    <name evidence="6" type="ORF">N0F65_004623</name>
</gene>
<keyword evidence="3" id="KW-0106">Calcium</keyword>
<feature type="region of interest" description="Disordered" evidence="4">
    <location>
        <begin position="1"/>
        <end position="57"/>
    </location>
</feature>
<dbReference type="InterPro" id="IPR002048">
    <property type="entry name" value="EF_hand_dom"/>
</dbReference>
<evidence type="ECO:0000259" key="5">
    <source>
        <dbReference type="PROSITE" id="PS50222"/>
    </source>
</evidence>
<feature type="domain" description="EF-hand" evidence="5">
    <location>
        <begin position="403"/>
        <end position="438"/>
    </location>
</feature>
<proteinExistence type="predicted"/>
<dbReference type="PROSITE" id="PS00018">
    <property type="entry name" value="EF_HAND_1"/>
    <property type="match status" value="5"/>
</dbReference>
<dbReference type="InterPro" id="IPR018247">
    <property type="entry name" value="EF_Hand_1_Ca_BS"/>
</dbReference>
<dbReference type="SMART" id="SM00054">
    <property type="entry name" value="EFh"/>
    <property type="match status" value="6"/>
</dbReference>
<evidence type="ECO:0000256" key="2">
    <source>
        <dbReference type="ARBA" id="ARBA00022737"/>
    </source>
</evidence>
<evidence type="ECO:0000256" key="1">
    <source>
        <dbReference type="ARBA" id="ARBA00022723"/>
    </source>
</evidence>
<dbReference type="PROSITE" id="PS50222">
    <property type="entry name" value="EF_HAND_2"/>
    <property type="match status" value="5"/>
</dbReference>
<dbReference type="InterPro" id="IPR051581">
    <property type="entry name" value="Ca-bind"/>
</dbReference>
<dbReference type="PANTHER" id="PTHR34524:SF6">
    <property type="entry name" value="CALCYPHOSINE LIKE"/>
    <property type="match status" value="1"/>
</dbReference>
<feature type="domain" description="EF-hand" evidence="5">
    <location>
        <begin position="751"/>
        <end position="786"/>
    </location>
</feature>